<proteinExistence type="predicted"/>
<evidence type="ECO:0000313" key="3">
    <source>
        <dbReference type="Proteomes" id="UP001244136"/>
    </source>
</evidence>
<evidence type="ECO:0000256" key="1">
    <source>
        <dbReference type="SAM" id="SignalP"/>
    </source>
</evidence>
<dbReference type="EMBL" id="CP123967">
    <property type="protein sequence ID" value="WGT47787.1"/>
    <property type="molecule type" value="Genomic_DNA"/>
</dbReference>
<feature type="signal peptide" evidence="1">
    <location>
        <begin position="1"/>
        <end position="21"/>
    </location>
</feature>
<keyword evidence="3" id="KW-1185">Reference proteome</keyword>
<gene>
    <name evidence="2" type="ORF">QH948_03145</name>
</gene>
<protein>
    <recommendedName>
        <fullName evidence="4">Solute-binding protein family 3/N-terminal domain-containing protein</fullName>
    </recommendedName>
</protein>
<name>A0ABY8PZG8_9ACTN</name>
<dbReference type="Proteomes" id="UP001244136">
    <property type="component" value="Chromosome"/>
</dbReference>
<dbReference type="Gene3D" id="3.40.190.10">
    <property type="entry name" value="Periplasmic binding protein-like II"/>
    <property type="match status" value="1"/>
</dbReference>
<evidence type="ECO:0000313" key="2">
    <source>
        <dbReference type="EMBL" id="WGT47787.1"/>
    </source>
</evidence>
<sequence length="151" mass="15609">MALAAVSLVCCLLAGCSVTIPTDPDGTLERVTGGTLRVGASPAVGLVEVTGSRVTGPLPDLVSGFAATRDADVEFTVLGEEEIVDALEAGRLDLGIGPMTNESPWSERASMTRGYDTVPGADGRKVVLLLPLGENRLQSALEVFLDEEVGP</sequence>
<dbReference type="RefSeq" id="WP_281145490.1">
    <property type="nucleotide sequence ID" value="NZ_CP123967.1"/>
</dbReference>
<reference evidence="2 3" key="1">
    <citation type="journal article" date="2008" name="Int. J. Syst. Evol. Microbiol.">
        <title>Tessaracoccus flavescens sp. nov., isolated from marine sediment.</title>
        <authorList>
            <person name="Lee D.W."/>
            <person name="Lee S.D."/>
        </authorList>
    </citation>
    <scope>NUCLEOTIDE SEQUENCE [LARGE SCALE GENOMIC DNA]</scope>
    <source>
        <strain evidence="2 3">T21</strain>
    </source>
</reference>
<feature type="chain" id="PRO_5046998779" description="Solute-binding protein family 3/N-terminal domain-containing protein" evidence="1">
    <location>
        <begin position="22"/>
        <end position="151"/>
    </location>
</feature>
<evidence type="ECO:0008006" key="4">
    <source>
        <dbReference type="Google" id="ProtNLM"/>
    </source>
</evidence>
<organism evidence="2 3">
    <name type="scientific">Tessaracoccus lacteus</name>
    <dbReference type="NCBI Taxonomy" id="3041766"/>
    <lineage>
        <taxon>Bacteria</taxon>
        <taxon>Bacillati</taxon>
        <taxon>Actinomycetota</taxon>
        <taxon>Actinomycetes</taxon>
        <taxon>Propionibacteriales</taxon>
        <taxon>Propionibacteriaceae</taxon>
        <taxon>Tessaracoccus</taxon>
    </lineage>
</organism>
<keyword evidence="1" id="KW-0732">Signal</keyword>
<accession>A0ABY8PZG8</accession>
<dbReference type="SUPFAM" id="SSF53850">
    <property type="entry name" value="Periplasmic binding protein-like II"/>
    <property type="match status" value="1"/>
</dbReference>